<dbReference type="SMART" id="SM00906">
    <property type="entry name" value="Fungal_trans"/>
    <property type="match status" value="1"/>
</dbReference>
<evidence type="ECO:0000313" key="9">
    <source>
        <dbReference type="EMBL" id="RJE24243.1"/>
    </source>
</evidence>
<evidence type="ECO:0000313" key="10">
    <source>
        <dbReference type="Proteomes" id="UP000266188"/>
    </source>
</evidence>
<dbReference type="GO" id="GO:0005634">
    <property type="term" value="C:nucleus"/>
    <property type="evidence" value="ECO:0007669"/>
    <property type="project" value="UniProtKB-SubCell"/>
</dbReference>
<dbReference type="GO" id="GO:0006351">
    <property type="term" value="P:DNA-templated transcription"/>
    <property type="evidence" value="ECO:0007669"/>
    <property type="project" value="InterPro"/>
</dbReference>
<dbReference type="InterPro" id="IPR001138">
    <property type="entry name" value="Zn2Cys6_DnaBD"/>
</dbReference>
<comment type="caution">
    <text evidence="9">The sequence shown here is derived from an EMBL/GenBank/DDBJ whole genome shotgun (WGS) entry which is preliminary data.</text>
</comment>
<organism evidence="9 10">
    <name type="scientific">Aspergillus sclerotialis</name>
    <dbReference type="NCBI Taxonomy" id="2070753"/>
    <lineage>
        <taxon>Eukaryota</taxon>
        <taxon>Fungi</taxon>
        <taxon>Dikarya</taxon>
        <taxon>Ascomycota</taxon>
        <taxon>Pezizomycotina</taxon>
        <taxon>Eurotiomycetes</taxon>
        <taxon>Eurotiomycetidae</taxon>
        <taxon>Eurotiales</taxon>
        <taxon>Aspergillaceae</taxon>
        <taxon>Aspergillus</taxon>
        <taxon>Aspergillus subgen. Polypaecilum</taxon>
    </lineage>
</organism>
<dbReference type="GO" id="GO:0003677">
    <property type="term" value="F:DNA binding"/>
    <property type="evidence" value="ECO:0007669"/>
    <property type="project" value="UniProtKB-KW"/>
</dbReference>
<dbReference type="Gene3D" id="4.10.240.10">
    <property type="entry name" value="Zn(2)-C6 fungal-type DNA-binding domain"/>
    <property type="match status" value="1"/>
</dbReference>
<evidence type="ECO:0000259" key="8">
    <source>
        <dbReference type="PROSITE" id="PS50048"/>
    </source>
</evidence>
<reference evidence="10" key="1">
    <citation type="submission" date="2017-02" db="EMBL/GenBank/DDBJ databases">
        <authorList>
            <person name="Tafer H."/>
            <person name="Lopandic K."/>
        </authorList>
    </citation>
    <scope>NUCLEOTIDE SEQUENCE [LARGE SCALE GENOMIC DNA]</scope>
    <source>
        <strain evidence="10">CBS 366.77</strain>
    </source>
</reference>
<keyword evidence="3" id="KW-0805">Transcription regulation</keyword>
<evidence type="ECO:0000256" key="6">
    <source>
        <dbReference type="ARBA" id="ARBA00023242"/>
    </source>
</evidence>
<feature type="region of interest" description="Disordered" evidence="7">
    <location>
        <begin position="1"/>
        <end position="29"/>
    </location>
</feature>
<keyword evidence="10" id="KW-1185">Reference proteome</keyword>
<dbReference type="Proteomes" id="UP000266188">
    <property type="component" value="Unassembled WGS sequence"/>
</dbReference>
<dbReference type="Pfam" id="PF04082">
    <property type="entry name" value="Fungal_trans"/>
    <property type="match status" value="1"/>
</dbReference>
<evidence type="ECO:0000256" key="1">
    <source>
        <dbReference type="ARBA" id="ARBA00004123"/>
    </source>
</evidence>
<feature type="region of interest" description="Disordered" evidence="7">
    <location>
        <begin position="613"/>
        <end position="636"/>
    </location>
</feature>
<gene>
    <name evidence="9" type="ORF">PHISCL_03403</name>
</gene>
<evidence type="ECO:0000256" key="5">
    <source>
        <dbReference type="ARBA" id="ARBA00023163"/>
    </source>
</evidence>
<evidence type="ECO:0000256" key="7">
    <source>
        <dbReference type="SAM" id="MobiDB-lite"/>
    </source>
</evidence>
<keyword evidence="5" id="KW-0804">Transcription</keyword>
<keyword evidence="6" id="KW-0539">Nucleus</keyword>
<dbReference type="InterPro" id="IPR036864">
    <property type="entry name" value="Zn2-C6_fun-type_DNA-bd_sf"/>
</dbReference>
<dbReference type="EMBL" id="MVGC01000088">
    <property type="protein sequence ID" value="RJE24243.1"/>
    <property type="molecule type" value="Genomic_DNA"/>
</dbReference>
<proteinExistence type="predicted"/>
<dbReference type="PROSITE" id="PS50048">
    <property type="entry name" value="ZN2_CY6_FUNGAL_2"/>
    <property type="match status" value="1"/>
</dbReference>
<dbReference type="CDD" id="cd00067">
    <property type="entry name" value="GAL4"/>
    <property type="match status" value="1"/>
</dbReference>
<dbReference type="SUPFAM" id="SSF57701">
    <property type="entry name" value="Zn2/Cys6 DNA-binding domain"/>
    <property type="match status" value="1"/>
</dbReference>
<dbReference type="OrthoDB" id="435881at2759"/>
<name>A0A3A2ZPR5_9EURO</name>
<evidence type="ECO:0000256" key="3">
    <source>
        <dbReference type="ARBA" id="ARBA00023015"/>
    </source>
</evidence>
<dbReference type="Pfam" id="PF00172">
    <property type="entry name" value="Zn_clus"/>
    <property type="match status" value="1"/>
</dbReference>
<comment type="subcellular location">
    <subcellularLocation>
        <location evidence="1">Nucleus</location>
    </subcellularLocation>
</comment>
<sequence>MVGSPSPSSTNRGELDQSQGLSSSKPKVRLTCETCRQRKVKCDKLSPCTNCQRYGSVCIPVERARLPRGRSRKTADRPSGPVPELEARMKRLEGMLRDLTRGENSSNHASTTHPGTPLPAAGESYLGNSFWEDLMHQAGNDTTYLNEDLATYETLFMGISGPEALFQSSIEHSTIHRLEEYLCQTFLHQVDPIFKILHRPSLCPFLLEGKPYLHYDLGHPASKALKSAVCYAAACSTSEGQWPSNLGISRKPVIAKYRRETEMALARADFINTDDLTVLQAFVSTRSQDQSRRTWTMLSMALRIAQALSLHVPNPPFSVRPFEQEMRRRLWHTIGVLDVQASLDRASEPMILASWLQSHVPSNINDDDIAYDSEDIQESEGFTDTTFSLIISKAQRVVRSLNSNGLMEPGVEYMHTRYACVSDFQETASRLLRNCQPDILPFHWYTKKVADSIAASLRLIALRPLQRNENFTPPPVHKGSLLKLSIGILQMAHEIYSDPRGGPWRWLNGIFAPWHALAVAIAEICVCDDLGLLERCWPVVEQAFYRFSNLVADSQQGMLWKPMEKLMSRAQSKKEALLGTSPLPVGDVVSGGSLTLGSAFDGLGWTSSMVTATAEGQDNRQQEQTETDGAYSNDNSDLLPNVWDLIDFDCPDADDPCKTSWPSYLEFLAGFQVHGPTPAI</sequence>
<dbReference type="InterPro" id="IPR050613">
    <property type="entry name" value="Sec_Metabolite_Reg"/>
</dbReference>
<keyword evidence="2" id="KW-0479">Metal-binding</keyword>
<feature type="domain" description="Zn(2)-C6 fungal-type" evidence="8">
    <location>
        <begin position="31"/>
        <end position="58"/>
    </location>
</feature>
<dbReference type="InterPro" id="IPR007219">
    <property type="entry name" value="XnlR_reg_dom"/>
</dbReference>
<accession>A0A3A2ZPR5</accession>
<dbReference type="AlphaFoldDB" id="A0A3A2ZPR5"/>
<keyword evidence="4" id="KW-0238">DNA-binding</keyword>
<dbReference type="GO" id="GO:0008270">
    <property type="term" value="F:zinc ion binding"/>
    <property type="evidence" value="ECO:0007669"/>
    <property type="project" value="InterPro"/>
</dbReference>
<dbReference type="SMART" id="SM00066">
    <property type="entry name" value="GAL4"/>
    <property type="match status" value="1"/>
</dbReference>
<dbReference type="STRING" id="2070753.A0A3A2ZPR5"/>
<dbReference type="CDD" id="cd12148">
    <property type="entry name" value="fungal_TF_MHR"/>
    <property type="match status" value="1"/>
</dbReference>
<feature type="compositionally biased region" description="Polar residues" evidence="7">
    <location>
        <begin position="1"/>
        <end position="25"/>
    </location>
</feature>
<dbReference type="GO" id="GO:0000981">
    <property type="term" value="F:DNA-binding transcription factor activity, RNA polymerase II-specific"/>
    <property type="evidence" value="ECO:0007669"/>
    <property type="project" value="InterPro"/>
</dbReference>
<protein>
    <recommendedName>
        <fullName evidence="8">Zn(2)-C6 fungal-type domain-containing protein</fullName>
    </recommendedName>
</protein>
<dbReference type="PANTHER" id="PTHR31001">
    <property type="entry name" value="UNCHARACTERIZED TRANSCRIPTIONAL REGULATORY PROTEIN"/>
    <property type="match status" value="1"/>
</dbReference>
<dbReference type="PROSITE" id="PS00463">
    <property type="entry name" value="ZN2_CY6_FUNGAL_1"/>
    <property type="match status" value="1"/>
</dbReference>
<dbReference type="PANTHER" id="PTHR31001:SF50">
    <property type="entry name" value="ZN(II)2CYS6 TRANSCRIPTION FACTOR (EUROFUNG)"/>
    <property type="match status" value="1"/>
</dbReference>
<evidence type="ECO:0000256" key="2">
    <source>
        <dbReference type="ARBA" id="ARBA00022723"/>
    </source>
</evidence>
<evidence type="ECO:0000256" key="4">
    <source>
        <dbReference type="ARBA" id="ARBA00023125"/>
    </source>
</evidence>